<reference evidence="1" key="1">
    <citation type="submission" date="2019-10" db="EMBL/GenBank/DDBJ databases">
        <title>Description of Paenibacillus glebae sp. nov.</title>
        <authorList>
            <person name="Carlier A."/>
            <person name="Qi S."/>
        </authorList>
    </citation>
    <scope>NUCLEOTIDE SEQUENCE</scope>
    <source>
        <strain evidence="1">LMG 31456</strain>
    </source>
</reference>
<proteinExistence type="predicted"/>
<sequence length="92" mass="10440">MNSIAEKLVHVVEAIGQKTHRASKEVKAEQVVAQIQELTWESKLRKISANMVYRSVTATDCRSGRQGQRFLNNNPKRVSVPDIHAIYKKLLP</sequence>
<name>A0A972GN81_9BACL</name>
<dbReference type="EMBL" id="WHOD01000035">
    <property type="protein sequence ID" value="NOU93125.1"/>
    <property type="molecule type" value="Genomic_DNA"/>
</dbReference>
<gene>
    <name evidence="1" type="ORF">GC093_07765</name>
</gene>
<keyword evidence="2" id="KW-1185">Reference proteome</keyword>
<accession>A0A972GN81</accession>
<comment type="caution">
    <text evidence="1">The sequence shown here is derived from an EMBL/GenBank/DDBJ whole genome shotgun (WGS) entry which is preliminary data.</text>
</comment>
<organism evidence="1 2">
    <name type="scientific">Paenibacillus foliorum</name>
    <dbReference type="NCBI Taxonomy" id="2654974"/>
    <lineage>
        <taxon>Bacteria</taxon>
        <taxon>Bacillati</taxon>
        <taxon>Bacillota</taxon>
        <taxon>Bacilli</taxon>
        <taxon>Bacillales</taxon>
        <taxon>Paenibacillaceae</taxon>
        <taxon>Paenibacillus</taxon>
    </lineage>
</organism>
<dbReference type="AlphaFoldDB" id="A0A972GN81"/>
<evidence type="ECO:0000313" key="1">
    <source>
        <dbReference type="EMBL" id="NOU93125.1"/>
    </source>
</evidence>
<dbReference type="RefSeq" id="WP_171651325.1">
    <property type="nucleotide sequence ID" value="NZ_WHOD01000035.1"/>
</dbReference>
<evidence type="ECO:0000313" key="2">
    <source>
        <dbReference type="Proteomes" id="UP000641588"/>
    </source>
</evidence>
<dbReference type="Proteomes" id="UP000641588">
    <property type="component" value="Unassembled WGS sequence"/>
</dbReference>
<protein>
    <submittedName>
        <fullName evidence="1">Uncharacterized protein</fullName>
    </submittedName>
</protein>